<accession>A0A2H6BN78</accession>
<dbReference type="Pfam" id="PF00656">
    <property type="entry name" value="Peptidase_C14"/>
    <property type="match status" value="1"/>
</dbReference>
<dbReference type="GO" id="GO:0006508">
    <property type="term" value="P:proteolysis"/>
    <property type="evidence" value="ECO:0007669"/>
    <property type="project" value="InterPro"/>
</dbReference>
<protein>
    <submittedName>
        <fullName evidence="1">Peptidase C14, caspase catalytic subunit p20</fullName>
    </submittedName>
</protein>
<dbReference type="AlphaFoldDB" id="A0A2H6BN78"/>
<proteinExistence type="predicted"/>
<dbReference type="PANTHER" id="PTHR48104:SF30">
    <property type="entry name" value="METACASPASE-1"/>
    <property type="match status" value="1"/>
</dbReference>
<dbReference type="EMBL" id="BEYQ01000002">
    <property type="protein sequence ID" value="GBD51646.1"/>
    <property type="molecule type" value="Genomic_DNA"/>
</dbReference>
<name>A0A2H6BN78_MICAE</name>
<dbReference type="InterPro" id="IPR011600">
    <property type="entry name" value="Pept_C14_caspase"/>
</dbReference>
<evidence type="ECO:0000313" key="1">
    <source>
        <dbReference type="EMBL" id="GBD51646.1"/>
    </source>
</evidence>
<organism evidence="1 2">
    <name type="scientific">Microcystis aeruginosa NIES-298</name>
    <dbReference type="NCBI Taxonomy" id="449468"/>
    <lineage>
        <taxon>Bacteria</taxon>
        <taxon>Bacillati</taxon>
        <taxon>Cyanobacteriota</taxon>
        <taxon>Cyanophyceae</taxon>
        <taxon>Oscillatoriophycideae</taxon>
        <taxon>Chroococcales</taxon>
        <taxon>Microcystaceae</taxon>
        <taxon>Microcystis</taxon>
    </lineage>
</organism>
<dbReference type="PANTHER" id="PTHR48104">
    <property type="entry name" value="METACASPASE-4"/>
    <property type="match status" value="1"/>
</dbReference>
<dbReference type="InterPro" id="IPR050452">
    <property type="entry name" value="Metacaspase"/>
</dbReference>
<dbReference type="GO" id="GO:0005737">
    <property type="term" value="C:cytoplasm"/>
    <property type="evidence" value="ECO:0007669"/>
    <property type="project" value="TreeGrafter"/>
</dbReference>
<comment type="caution">
    <text evidence="1">The sequence shown here is derived from an EMBL/GenBank/DDBJ whole genome shotgun (WGS) entry which is preliminary data.</text>
</comment>
<evidence type="ECO:0000313" key="2">
    <source>
        <dbReference type="Proteomes" id="UP000236321"/>
    </source>
</evidence>
<dbReference type="Gene3D" id="3.40.50.1460">
    <property type="match status" value="1"/>
</dbReference>
<dbReference type="RefSeq" id="WP_103111476.1">
    <property type="nucleotide sequence ID" value="NZ_BEIU01000009.1"/>
</dbReference>
<dbReference type="Proteomes" id="UP000236321">
    <property type="component" value="Unassembled WGS sequence"/>
</dbReference>
<dbReference type="GO" id="GO:0004197">
    <property type="term" value="F:cysteine-type endopeptidase activity"/>
    <property type="evidence" value="ECO:0007669"/>
    <property type="project" value="InterPro"/>
</dbReference>
<gene>
    <name evidence="1" type="ORF">BGM30_07390</name>
</gene>
<sequence>MTDSRQKSPQLYGLLIGIDHYPPNQLPDGSSYQNLKGCVRDINQVEAFLQHKLKLPSDNILKLTASQDTFNNPIEPPEQLPTYENIVAKFQQLANIAQQGDSVYIHYSGHGGRATTLYPEVKGKDGIDEALVPTNIGNPNTRYIRDIELAFLLENLVNRQLIVTLVLDCCHSGGATRGNQTEIRGINAIDTTIRSSESLVASREELITAWQKLSPTPTRNLAVNGGMLPDAKGYVLLAACRPSESAYEYTFEENKRNGVLTYWLLKFLDHPNPELTYKVLYDYLLAKINSQFSKQTPMLFGEGTRLVFGYEKRPIHQAVTIMEVKEEQQQIKINGGQVHGLVQGSQLAVYPSGTDFTNIEKRLAIADITSLGATSSWAIIKPLSEQPQQLRQITQGDQAVLLNPNSISLVRKVRLLFLESYHFSSINFKPFLETINQKIAETNWLDLVLQNENAHYQIVINQSGEYEIWDSGTEKINLRPVLKFNDHNATTTLINRLIHLAKYQGIYELNNYDSLNPLKKALQVDLFEIPPDFQPGIRPDLHNPCDMLNIKVNEQFIVRIKNNSSKRLNVTLLVLQPDWSISQIYPSDEVSSFEEFEPGQEDIITLQTSLPEGFKQGVDIIKAFATIDPTNFRWLELPCLDQPHFSKQLRNLEEAKNPLEVLLTTINENGSSIRNLKPANYPSQKWITTQKKVTVIRD</sequence>
<reference evidence="2" key="1">
    <citation type="submission" date="2017-12" db="EMBL/GenBank/DDBJ databases">
        <title>Improved Draft Genome Sequence of Microcystis aeruginosa NIES-298, a Microcystin-Producing Cyanobacterium from Lake Kasumigaura, Japan.</title>
        <authorList>
            <person name="Yamaguchi H."/>
            <person name="Suzuki S."/>
            <person name="Kawachi M."/>
        </authorList>
    </citation>
    <scope>NUCLEOTIDE SEQUENCE [LARGE SCALE GENOMIC DNA]</scope>
    <source>
        <strain evidence="2">NIES-298</strain>
    </source>
</reference>